<gene>
    <name evidence="16" type="ORF">XM47_14435</name>
</gene>
<evidence type="ECO:0000256" key="1">
    <source>
        <dbReference type="ARBA" id="ARBA00004571"/>
    </source>
</evidence>
<dbReference type="Pfam" id="PF07715">
    <property type="entry name" value="Plug"/>
    <property type="match status" value="1"/>
</dbReference>
<comment type="similarity">
    <text evidence="11 12">Belongs to the TonB-dependent receptor family.</text>
</comment>
<keyword evidence="10 11" id="KW-0998">Cell outer membrane</keyword>
<keyword evidence="8 12" id="KW-0798">TonB box</keyword>
<dbReference type="InterPro" id="IPR036942">
    <property type="entry name" value="Beta-barrel_TonB_sf"/>
</dbReference>
<keyword evidence="4" id="KW-0410">Iron transport</keyword>
<dbReference type="InterPro" id="IPR039426">
    <property type="entry name" value="TonB-dep_rcpt-like"/>
</dbReference>
<dbReference type="GO" id="GO:0006826">
    <property type="term" value="P:iron ion transport"/>
    <property type="evidence" value="ECO:0007669"/>
    <property type="project" value="UniProtKB-KW"/>
</dbReference>
<evidence type="ECO:0000313" key="17">
    <source>
        <dbReference type="Proteomes" id="UP000037600"/>
    </source>
</evidence>
<dbReference type="AlphaFoldDB" id="A0A0J8GNW7"/>
<keyword evidence="5 11" id="KW-0812">Transmembrane</keyword>
<evidence type="ECO:0000256" key="4">
    <source>
        <dbReference type="ARBA" id="ARBA00022496"/>
    </source>
</evidence>
<keyword evidence="3 11" id="KW-1134">Transmembrane beta strand</keyword>
<dbReference type="InterPro" id="IPR012910">
    <property type="entry name" value="Plug_dom"/>
</dbReference>
<evidence type="ECO:0000256" key="11">
    <source>
        <dbReference type="PROSITE-ProRule" id="PRU01360"/>
    </source>
</evidence>
<evidence type="ECO:0000256" key="9">
    <source>
        <dbReference type="ARBA" id="ARBA00023136"/>
    </source>
</evidence>
<evidence type="ECO:0008006" key="18">
    <source>
        <dbReference type="Google" id="ProtNLM"/>
    </source>
</evidence>
<keyword evidence="17" id="KW-1185">Reference proteome</keyword>
<dbReference type="InterPro" id="IPR037066">
    <property type="entry name" value="Plug_dom_sf"/>
</dbReference>
<feature type="domain" description="TonB-dependent receptor plug" evidence="15">
    <location>
        <begin position="47"/>
        <end position="154"/>
    </location>
</feature>
<keyword evidence="6" id="KW-0408">Iron</keyword>
<evidence type="ECO:0000256" key="7">
    <source>
        <dbReference type="ARBA" id="ARBA00023065"/>
    </source>
</evidence>
<dbReference type="SUPFAM" id="SSF56935">
    <property type="entry name" value="Porins"/>
    <property type="match status" value="1"/>
</dbReference>
<name>A0A0J8GNW7_9ALTE</name>
<dbReference type="PATRIC" id="fig|1513271.3.peg.2968"/>
<keyword evidence="7" id="KW-0406">Ion transport</keyword>
<feature type="chain" id="PRO_5005298847" description="TonB-dependent receptor" evidence="13">
    <location>
        <begin position="30"/>
        <end position="801"/>
    </location>
</feature>
<dbReference type="GO" id="GO:0009279">
    <property type="term" value="C:cell outer membrane"/>
    <property type="evidence" value="ECO:0007669"/>
    <property type="project" value="UniProtKB-SubCell"/>
</dbReference>
<reference evidence="16 17" key="1">
    <citation type="submission" date="2015-04" db="EMBL/GenBank/DDBJ databases">
        <title>Draft Genome Sequence of the Novel Agar-Digesting Marine Bacterium Q1.</title>
        <authorList>
            <person name="Li Y."/>
            <person name="Li D."/>
            <person name="Chen G."/>
            <person name="Du Z."/>
        </authorList>
    </citation>
    <scope>NUCLEOTIDE SEQUENCE [LARGE SCALE GENOMIC DNA]</scope>
    <source>
        <strain evidence="16 17">Q1</strain>
    </source>
</reference>
<feature type="signal peptide" evidence="13">
    <location>
        <begin position="1"/>
        <end position="29"/>
    </location>
</feature>
<evidence type="ECO:0000256" key="5">
    <source>
        <dbReference type="ARBA" id="ARBA00022692"/>
    </source>
</evidence>
<dbReference type="PANTHER" id="PTHR32552">
    <property type="entry name" value="FERRICHROME IRON RECEPTOR-RELATED"/>
    <property type="match status" value="1"/>
</dbReference>
<organism evidence="16 17">
    <name type="scientific">Catenovulum maritimum</name>
    <dbReference type="NCBI Taxonomy" id="1513271"/>
    <lineage>
        <taxon>Bacteria</taxon>
        <taxon>Pseudomonadati</taxon>
        <taxon>Pseudomonadota</taxon>
        <taxon>Gammaproteobacteria</taxon>
        <taxon>Alteromonadales</taxon>
        <taxon>Alteromonadaceae</taxon>
        <taxon>Catenovulum</taxon>
    </lineage>
</organism>
<dbReference type="Gene3D" id="2.170.130.10">
    <property type="entry name" value="TonB-dependent receptor, plug domain"/>
    <property type="match status" value="1"/>
</dbReference>
<evidence type="ECO:0000259" key="14">
    <source>
        <dbReference type="Pfam" id="PF00593"/>
    </source>
</evidence>
<keyword evidence="9 11" id="KW-0472">Membrane</keyword>
<dbReference type="InterPro" id="IPR000531">
    <property type="entry name" value="Beta-barrel_TonB"/>
</dbReference>
<feature type="domain" description="TonB-dependent receptor-like beta-barrel" evidence="14">
    <location>
        <begin position="327"/>
        <end position="766"/>
    </location>
</feature>
<evidence type="ECO:0000313" key="16">
    <source>
        <dbReference type="EMBL" id="KMT64482.1"/>
    </source>
</evidence>
<accession>A0A0J8GNW7</accession>
<sequence length="801" mass="89211">MSRGYTMKQNSLILTLSIFSVLNSHTALADSELEVIKVSAQKRYQDNQEVGISISTLSATKLERLSINDTVEITQQVPNLQLNAWSPNLTIFNLRGISQNNFTDNLESPVAVYTNDAYIGSLNAVSGLVFDLKQVEVLRGPQATLFGRNATGGVIHFVTNDATQGEFNGYVKSGAAKYNRHFIEAAAGGSISDSFRVRLALRKEKADGYIESNNPEIRAIGGTNSQAIRLSLQANLGDSLLIDFSHQHSQDNDIPTGGYSFLPWTQQDIDDGYLPPELVNFTQNVILEGAEPPNDLSLNAFTQVVFFNPDDGFTPIDEAGLTLYRGDHPQPHKHFSNVNGYLNRDLDNSVLKLSYELSDSLELVSISNFQQLEKSYLEDGDGIPAPIIAFQTDMDYQQLSQEIRLSGMNKTSRWQLGSYYLDMSQNGLITTVGNPVLRLANSLKVAGLIPNSYDPSQGSPQAIQDYQLESKNWSLFGQYEVQVKDNLTLIAGARWSHDDKSLEYTRGFKDDTAKIDYIEQTNINDAPAAAADIDAGDYGLRLQLNWQYDENIMYFTSYNRGIKGGNWAFSANVPVEDMQHEAETLHAYEVGIKSIFANQLKFNSTLFYYDYRDYQAFSMASLSPQIDNTDAWAKGAEIEITWAASEQFNLNLGATYMDSEVDEISAVGEWLSPVGNTLIDFPQDSIRNTKLPNTPKYSINYLLDYTWQLSSSSLIAQLDGVYYDEQFLEVTNGGGSYQAAYGVTNASLSMMSLDKSLLLSLWIKNLNNTVYKQYNLDLGMLGSTAYYAPPKTYGISVRFSW</sequence>
<dbReference type="Proteomes" id="UP000037600">
    <property type="component" value="Unassembled WGS sequence"/>
</dbReference>
<evidence type="ECO:0000259" key="15">
    <source>
        <dbReference type="Pfam" id="PF07715"/>
    </source>
</evidence>
<dbReference type="EMBL" id="LAZL01000024">
    <property type="protein sequence ID" value="KMT64482.1"/>
    <property type="molecule type" value="Genomic_DNA"/>
</dbReference>
<dbReference type="OrthoDB" id="7051185at2"/>
<dbReference type="PROSITE" id="PS52016">
    <property type="entry name" value="TONB_DEPENDENT_REC_3"/>
    <property type="match status" value="1"/>
</dbReference>
<comment type="subcellular location">
    <subcellularLocation>
        <location evidence="1 11">Cell outer membrane</location>
        <topology evidence="1 11">Multi-pass membrane protein</topology>
    </subcellularLocation>
</comment>
<comment type="caution">
    <text evidence="16">The sequence shown here is derived from an EMBL/GenBank/DDBJ whole genome shotgun (WGS) entry which is preliminary data.</text>
</comment>
<evidence type="ECO:0000256" key="8">
    <source>
        <dbReference type="ARBA" id="ARBA00023077"/>
    </source>
</evidence>
<evidence type="ECO:0000256" key="10">
    <source>
        <dbReference type="ARBA" id="ARBA00023237"/>
    </source>
</evidence>
<dbReference type="PANTHER" id="PTHR32552:SF81">
    <property type="entry name" value="TONB-DEPENDENT OUTER MEMBRANE RECEPTOR"/>
    <property type="match status" value="1"/>
</dbReference>
<evidence type="ECO:0000256" key="12">
    <source>
        <dbReference type="RuleBase" id="RU003357"/>
    </source>
</evidence>
<evidence type="ECO:0000256" key="6">
    <source>
        <dbReference type="ARBA" id="ARBA00023004"/>
    </source>
</evidence>
<protein>
    <recommendedName>
        <fullName evidence="18">TonB-dependent receptor</fullName>
    </recommendedName>
</protein>
<dbReference type="Pfam" id="PF00593">
    <property type="entry name" value="TonB_dep_Rec_b-barrel"/>
    <property type="match status" value="1"/>
</dbReference>
<dbReference type="Gene3D" id="2.40.170.20">
    <property type="entry name" value="TonB-dependent receptor, beta-barrel domain"/>
    <property type="match status" value="1"/>
</dbReference>
<evidence type="ECO:0000256" key="13">
    <source>
        <dbReference type="SAM" id="SignalP"/>
    </source>
</evidence>
<keyword evidence="13" id="KW-0732">Signal</keyword>
<evidence type="ECO:0000256" key="3">
    <source>
        <dbReference type="ARBA" id="ARBA00022452"/>
    </source>
</evidence>
<dbReference type="STRING" id="1513271.XM47_14435"/>
<keyword evidence="2 11" id="KW-0813">Transport</keyword>
<evidence type="ECO:0000256" key="2">
    <source>
        <dbReference type="ARBA" id="ARBA00022448"/>
    </source>
</evidence>
<proteinExistence type="inferred from homology"/>